<sequence>MDMDNERPSTVQLKGEKDTEETLEEPTPGQPSDKGGYGERSYPLVMESPERHDSDGEPQER</sequence>
<feature type="region of interest" description="Disordered" evidence="1">
    <location>
        <begin position="1"/>
        <end position="61"/>
    </location>
</feature>
<proteinExistence type="predicted"/>
<evidence type="ECO:0000313" key="3">
    <source>
        <dbReference type="Proteomes" id="UP000788262"/>
    </source>
</evidence>
<protein>
    <submittedName>
        <fullName evidence="2">Uncharacterized protein</fullName>
    </submittedName>
</protein>
<reference evidence="2 3" key="1">
    <citation type="submission" date="2021-02" db="EMBL/GenBank/DDBJ databases">
        <title>Whole genome sequencing of Streptomyces actuosus VRA1.</title>
        <authorList>
            <person name="Sen G."/>
            <person name="Sen A."/>
        </authorList>
    </citation>
    <scope>NUCLEOTIDE SEQUENCE [LARGE SCALE GENOMIC DNA]</scope>
    <source>
        <strain evidence="2 3">VRA1</strain>
    </source>
</reference>
<dbReference type="Proteomes" id="UP000788262">
    <property type="component" value="Unassembled WGS sequence"/>
</dbReference>
<gene>
    <name evidence="2" type="ORF">JS756_35710</name>
</gene>
<keyword evidence="3" id="KW-1185">Reference proteome</keyword>
<dbReference type="EMBL" id="JAFFZS010000098">
    <property type="protein sequence ID" value="MBN0049309.1"/>
    <property type="molecule type" value="Genomic_DNA"/>
</dbReference>
<evidence type="ECO:0000256" key="1">
    <source>
        <dbReference type="SAM" id="MobiDB-lite"/>
    </source>
</evidence>
<dbReference type="RefSeq" id="WP_205387422.1">
    <property type="nucleotide sequence ID" value="NZ_JAFFZS010000098.1"/>
</dbReference>
<comment type="caution">
    <text evidence="2">The sequence shown here is derived from an EMBL/GenBank/DDBJ whole genome shotgun (WGS) entry which is preliminary data.</text>
</comment>
<organism evidence="2 3">
    <name type="scientific">Streptomyces actuosus</name>
    <dbReference type="NCBI Taxonomy" id="1885"/>
    <lineage>
        <taxon>Bacteria</taxon>
        <taxon>Bacillati</taxon>
        <taxon>Actinomycetota</taxon>
        <taxon>Actinomycetes</taxon>
        <taxon>Kitasatosporales</taxon>
        <taxon>Streptomycetaceae</taxon>
        <taxon>Streptomyces</taxon>
    </lineage>
</organism>
<name>A0ABS2W1Y2_STRAS</name>
<feature type="non-terminal residue" evidence="2">
    <location>
        <position position="61"/>
    </location>
</feature>
<feature type="compositionally biased region" description="Basic and acidic residues" evidence="1">
    <location>
        <begin position="48"/>
        <end position="61"/>
    </location>
</feature>
<accession>A0ABS2W1Y2</accession>
<evidence type="ECO:0000313" key="2">
    <source>
        <dbReference type="EMBL" id="MBN0049309.1"/>
    </source>
</evidence>